<evidence type="ECO:0000313" key="5">
    <source>
        <dbReference type="Proteomes" id="UP000326565"/>
    </source>
</evidence>
<evidence type="ECO:0000256" key="2">
    <source>
        <dbReference type="SAM" id="MobiDB-lite"/>
    </source>
</evidence>
<dbReference type="InterPro" id="IPR051603">
    <property type="entry name" value="Zinc-ADH_QOR/CCCR"/>
</dbReference>
<dbReference type="AlphaFoldDB" id="A0A5N5WNK3"/>
<evidence type="ECO:0000256" key="1">
    <source>
        <dbReference type="ARBA" id="ARBA00022857"/>
    </source>
</evidence>
<feature type="region of interest" description="Disordered" evidence="2">
    <location>
        <begin position="1"/>
        <end position="24"/>
    </location>
</feature>
<keyword evidence="5" id="KW-1185">Reference proteome</keyword>
<dbReference type="InterPro" id="IPR013154">
    <property type="entry name" value="ADH-like_N"/>
</dbReference>
<dbReference type="OrthoDB" id="203908at2759"/>
<dbReference type="EMBL" id="ML732313">
    <property type="protein sequence ID" value="KAB8070128.1"/>
    <property type="molecule type" value="Genomic_DNA"/>
</dbReference>
<accession>A0A5N5WNK3</accession>
<gene>
    <name evidence="4" type="ORF">BDV29DRAFT_198161</name>
</gene>
<dbReference type="Pfam" id="PF08240">
    <property type="entry name" value="ADH_N"/>
    <property type="match status" value="1"/>
</dbReference>
<proteinExistence type="predicted"/>
<dbReference type="SUPFAM" id="SSF51735">
    <property type="entry name" value="NAD(P)-binding Rossmann-fold domains"/>
    <property type="match status" value="1"/>
</dbReference>
<organism evidence="4 5">
    <name type="scientific">Aspergillus leporis</name>
    <dbReference type="NCBI Taxonomy" id="41062"/>
    <lineage>
        <taxon>Eukaryota</taxon>
        <taxon>Fungi</taxon>
        <taxon>Dikarya</taxon>
        <taxon>Ascomycota</taxon>
        <taxon>Pezizomycotina</taxon>
        <taxon>Eurotiomycetes</taxon>
        <taxon>Eurotiomycetidae</taxon>
        <taxon>Eurotiales</taxon>
        <taxon>Aspergillaceae</taxon>
        <taxon>Aspergillus</taxon>
        <taxon>Aspergillus subgen. Circumdati</taxon>
    </lineage>
</organism>
<dbReference type="PANTHER" id="PTHR44154">
    <property type="entry name" value="QUINONE OXIDOREDUCTASE"/>
    <property type="match status" value="1"/>
</dbReference>
<sequence>MPSSAEKSLSPAAQPSQESAPRLNYPPEILRLREEIFKLESPITLSVTEFNNTWKYLDNIYVRNQARYGQKKTTTYYWCRLWPTKAHEPNIPAEERKRKRLVRQPIGCPCRMRIVSDGYNMTIIRGKEGHNHEISAADYKLTTAARELAAEAVAKGSRPSLVARELKNSGIGGRITSKDAWNAGNVWLHRDKRLTWQAHTPLNSVMKAIVATRPGDPEVFQIEEYPKPPTKRGEVLIEVKAFGLSHSELLTRQGHSADVNFPHVMGREAVGIVATAPDAPFVPGARVMAIVRDLLPEYPGSYAQYIRVPETHVRQIHPSCKLSWEHLAAIPEMMQTAWNALFRALRLHPADRLLIRGGTTSIGLAATCIAKRHCSFIASTTRQDNRKELLLGLGVKQVLIDDGSLSQLIKSQGLEFTKVLDLVGVKTIADSLQCVKPYGIGSVDDFRSFPLDTLCHDVENGQLTLPNIRIYLPDQIGEAHRCMEENRAEGKLVVLW</sequence>
<dbReference type="GO" id="GO:0016491">
    <property type="term" value="F:oxidoreductase activity"/>
    <property type="evidence" value="ECO:0007669"/>
    <property type="project" value="InterPro"/>
</dbReference>
<feature type="compositionally biased region" description="Polar residues" evidence="2">
    <location>
        <begin position="1"/>
        <end position="19"/>
    </location>
</feature>
<dbReference type="Proteomes" id="UP000326565">
    <property type="component" value="Unassembled WGS sequence"/>
</dbReference>
<protein>
    <submittedName>
        <fullName evidence="4">Chaperonin 10-like protein</fullName>
    </submittedName>
</protein>
<evidence type="ECO:0000259" key="3">
    <source>
        <dbReference type="SMART" id="SM00829"/>
    </source>
</evidence>
<dbReference type="InterPro" id="IPR011032">
    <property type="entry name" value="GroES-like_sf"/>
</dbReference>
<dbReference type="Gene3D" id="3.90.180.10">
    <property type="entry name" value="Medium-chain alcohol dehydrogenases, catalytic domain"/>
    <property type="match status" value="1"/>
</dbReference>
<dbReference type="SMART" id="SM00829">
    <property type="entry name" value="PKS_ER"/>
    <property type="match status" value="1"/>
</dbReference>
<dbReference type="SUPFAM" id="SSF50129">
    <property type="entry name" value="GroES-like"/>
    <property type="match status" value="1"/>
</dbReference>
<evidence type="ECO:0000313" key="4">
    <source>
        <dbReference type="EMBL" id="KAB8070128.1"/>
    </source>
</evidence>
<dbReference type="InterPro" id="IPR036291">
    <property type="entry name" value="NAD(P)-bd_dom_sf"/>
</dbReference>
<dbReference type="PANTHER" id="PTHR44154:SF1">
    <property type="entry name" value="QUINONE OXIDOREDUCTASE"/>
    <property type="match status" value="1"/>
</dbReference>
<feature type="domain" description="Enoyl reductase (ER)" evidence="3">
    <location>
        <begin position="215"/>
        <end position="494"/>
    </location>
</feature>
<dbReference type="InterPro" id="IPR020843">
    <property type="entry name" value="ER"/>
</dbReference>
<keyword evidence="1" id="KW-0521">NADP</keyword>
<name>A0A5N5WNK3_9EURO</name>
<reference evidence="4 5" key="1">
    <citation type="submission" date="2019-04" db="EMBL/GenBank/DDBJ databases">
        <title>Friends and foes A comparative genomics study of 23 Aspergillus species from section Flavi.</title>
        <authorList>
            <consortium name="DOE Joint Genome Institute"/>
            <person name="Kjaerbolling I."/>
            <person name="Vesth T."/>
            <person name="Frisvad J.C."/>
            <person name="Nybo J.L."/>
            <person name="Theobald S."/>
            <person name="Kildgaard S."/>
            <person name="Isbrandt T."/>
            <person name="Kuo A."/>
            <person name="Sato A."/>
            <person name="Lyhne E.K."/>
            <person name="Kogle M.E."/>
            <person name="Wiebenga A."/>
            <person name="Kun R.S."/>
            <person name="Lubbers R.J."/>
            <person name="Makela M.R."/>
            <person name="Barry K."/>
            <person name="Chovatia M."/>
            <person name="Clum A."/>
            <person name="Daum C."/>
            <person name="Haridas S."/>
            <person name="He G."/>
            <person name="LaButti K."/>
            <person name="Lipzen A."/>
            <person name="Mondo S."/>
            <person name="Riley R."/>
            <person name="Salamov A."/>
            <person name="Simmons B.A."/>
            <person name="Magnuson J.K."/>
            <person name="Henrissat B."/>
            <person name="Mortensen U.H."/>
            <person name="Larsen T.O."/>
            <person name="Devries R.P."/>
            <person name="Grigoriev I.V."/>
            <person name="Machida M."/>
            <person name="Baker S.E."/>
            <person name="Andersen M.R."/>
        </authorList>
    </citation>
    <scope>NUCLEOTIDE SEQUENCE [LARGE SCALE GENOMIC DNA]</scope>
    <source>
        <strain evidence="4 5">CBS 151.66</strain>
    </source>
</reference>